<evidence type="ECO:0000256" key="1">
    <source>
        <dbReference type="SAM" id="MobiDB-lite"/>
    </source>
</evidence>
<dbReference type="AlphaFoldDB" id="A0A366I447"/>
<keyword evidence="3" id="KW-1185">Reference proteome</keyword>
<name>A0A366I447_9FIRM</name>
<reference evidence="2 3" key="1">
    <citation type="submission" date="2018-06" db="EMBL/GenBank/DDBJ databases">
        <title>Genomic Encyclopedia of Type Strains, Phase IV (KMG-IV): sequencing the most valuable type-strain genomes for metagenomic binning, comparative biology and taxonomic classification.</title>
        <authorList>
            <person name="Goeker M."/>
        </authorList>
    </citation>
    <scope>NUCLEOTIDE SEQUENCE [LARGE SCALE GENOMIC DNA]</scope>
    <source>
        <strain evidence="2 3">DSM 22112</strain>
    </source>
</reference>
<gene>
    <name evidence="2" type="ORF">DES36_11197</name>
</gene>
<comment type="caution">
    <text evidence="2">The sequence shown here is derived from an EMBL/GenBank/DDBJ whole genome shotgun (WGS) entry which is preliminary data.</text>
</comment>
<organism evidence="2 3">
    <name type="scientific">Alkalibaculum bacchi</name>
    <dbReference type="NCBI Taxonomy" id="645887"/>
    <lineage>
        <taxon>Bacteria</taxon>
        <taxon>Bacillati</taxon>
        <taxon>Bacillota</taxon>
        <taxon>Clostridia</taxon>
        <taxon>Eubacteriales</taxon>
        <taxon>Eubacteriaceae</taxon>
        <taxon>Alkalibaculum</taxon>
    </lineage>
</organism>
<evidence type="ECO:0000313" key="2">
    <source>
        <dbReference type="EMBL" id="RBP62664.1"/>
    </source>
</evidence>
<evidence type="ECO:0000313" key="3">
    <source>
        <dbReference type="Proteomes" id="UP000253490"/>
    </source>
</evidence>
<dbReference type="EMBL" id="QNRX01000011">
    <property type="protein sequence ID" value="RBP62664.1"/>
    <property type="molecule type" value="Genomic_DNA"/>
</dbReference>
<dbReference type="Proteomes" id="UP000253490">
    <property type="component" value="Unassembled WGS sequence"/>
</dbReference>
<feature type="region of interest" description="Disordered" evidence="1">
    <location>
        <begin position="1"/>
        <end position="20"/>
    </location>
</feature>
<accession>A0A366I447</accession>
<feature type="compositionally biased region" description="Basic and acidic residues" evidence="1">
    <location>
        <begin position="9"/>
        <end position="19"/>
    </location>
</feature>
<sequence>MGLAANHAENTEQDFRQKTLEPTVSDWSPEQNIDTVGIPELNYASDDIVIFHGYFGLFVYDLDKQQIIRSLDLKSLNCATIQGDDYCEVTVSTDGNTIQLHSLSSENMYIYTVSENTLSETIYESMNDRFGSNFASIDDLVDIDHVGNYSSNAIQFDTGEYGYLHVSDWTLGILCYARGDMTYRLFSK</sequence>
<proteinExistence type="predicted"/>
<protein>
    <submittedName>
        <fullName evidence="2">Uncharacterized protein</fullName>
    </submittedName>
</protein>